<feature type="transmembrane region" description="Helical" evidence="2">
    <location>
        <begin position="611"/>
        <end position="633"/>
    </location>
</feature>
<dbReference type="AlphaFoldDB" id="A0A345Z424"/>
<proteinExistence type="predicted"/>
<feature type="compositionally biased region" description="Basic and acidic residues" evidence="1">
    <location>
        <begin position="348"/>
        <end position="369"/>
    </location>
</feature>
<keyword evidence="2" id="KW-1133">Transmembrane helix</keyword>
<sequence length="648" mass="74025">MKANYLLGYKILTPFLISSPLLGISNNLIIKDNRKDFIEPNMSRSLNLNTTRKFKKSEYKTIELNRNKTMNVPRVSIKANPGFFQKAYPRDEKSDKFTFSYKNTEFSKNNYLAANFKMDYSAKWFVRNAYGKLESKFFNKIFSIPIVKNSAEYPTVVADTSKGNPNSKVKYFASMCIDNNFTSEYVSLEMKHSTEMVKNPWRETLYIESEASFSISNFVIEYVPKKQKVIEQETLDLSKINFEKISIDFQAHFTAIENRKKIKEVIESAINEIINKQLKINLKFSISEIPVDLILNAINNQEKNIVFDIEVSGADSVKIKNKSKIKVNLEFKYDQYLKEKGLLDSESLTKEPEKDVEQSMSKQEPEKKPVGIPSPILITKPEPIKNGPTKPYVHALLESIFFPIPEPEIETVQENEIKDTFEFEKPIKKPENSQVQKPEVLNNIKIETSEPSMEILNASNNLVTIPPNPTNSNPIPATKPNKIPTSLVQIPKPVINETDEDIPVGENISFDLNLLIQKEIKLDQKDLNKDFVIEQITKLIKDESKIESLTINKDFKLEKLTEQLKSGSSENNLSILITPVSKMLKGENKIDILINDKTNNSETNSKKINQIMILAGASILGLIVLGTAVWYITRMIKSKPIKKENLED</sequence>
<gene>
    <name evidence="3" type="ORF">SALLE_v1c06830</name>
</gene>
<dbReference type="KEGG" id="salx:SALLE_v1c06830"/>
<organism evidence="3 4">
    <name type="scientific">Spiroplasma alleghenense</name>
    <dbReference type="NCBI Taxonomy" id="216931"/>
    <lineage>
        <taxon>Bacteria</taxon>
        <taxon>Bacillati</taxon>
        <taxon>Mycoplasmatota</taxon>
        <taxon>Mollicutes</taxon>
        <taxon>Entomoplasmatales</taxon>
        <taxon>Spiroplasmataceae</taxon>
        <taxon>Spiroplasma</taxon>
    </lineage>
</organism>
<reference evidence="3 4" key="1">
    <citation type="submission" date="2018-07" db="EMBL/GenBank/DDBJ databases">
        <title>Complete genome sequence of Spiroplasma alleghenense PLHS-1 (ATCC 51752).</title>
        <authorList>
            <person name="Chou L."/>
            <person name="Lee T.-Y."/>
            <person name="Tsai Y.-M."/>
            <person name="Kuo C.-H."/>
        </authorList>
    </citation>
    <scope>NUCLEOTIDE SEQUENCE [LARGE SCALE GENOMIC DNA]</scope>
    <source>
        <strain evidence="3 4">PLHS-1</strain>
    </source>
</reference>
<name>A0A345Z424_9MOLU</name>
<dbReference type="Proteomes" id="UP000254792">
    <property type="component" value="Chromosome"/>
</dbReference>
<evidence type="ECO:0000313" key="4">
    <source>
        <dbReference type="Proteomes" id="UP000254792"/>
    </source>
</evidence>
<protein>
    <submittedName>
        <fullName evidence="3">Uncharacterized protein</fullName>
    </submittedName>
</protein>
<evidence type="ECO:0000313" key="3">
    <source>
        <dbReference type="EMBL" id="AXK51353.1"/>
    </source>
</evidence>
<keyword evidence="2" id="KW-0472">Membrane</keyword>
<accession>A0A345Z424</accession>
<keyword evidence="4" id="KW-1185">Reference proteome</keyword>
<dbReference type="RefSeq" id="WP_115558255.1">
    <property type="nucleotide sequence ID" value="NZ_CP031376.1"/>
</dbReference>
<keyword evidence="2" id="KW-0812">Transmembrane</keyword>
<evidence type="ECO:0000256" key="2">
    <source>
        <dbReference type="SAM" id="Phobius"/>
    </source>
</evidence>
<dbReference type="EMBL" id="CP031376">
    <property type="protein sequence ID" value="AXK51353.1"/>
    <property type="molecule type" value="Genomic_DNA"/>
</dbReference>
<evidence type="ECO:0000256" key="1">
    <source>
        <dbReference type="SAM" id="MobiDB-lite"/>
    </source>
</evidence>
<feature type="region of interest" description="Disordered" evidence="1">
    <location>
        <begin position="348"/>
        <end position="383"/>
    </location>
</feature>